<proteinExistence type="inferred from homology"/>
<dbReference type="EMBL" id="FOQO01000004">
    <property type="protein sequence ID" value="SFI57027.1"/>
    <property type="molecule type" value="Genomic_DNA"/>
</dbReference>
<dbReference type="InterPro" id="IPR039425">
    <property type="entry name" value="RNA_pol_sigma-70-like"/>
</dbReference>
<evidence type="ECO:0000259" key="5">
    <source>
        <dbReference type="Pfam" id="PF04542"/>
    </source>
</evidence>
<dbReference type="PANTHER" id="PTHR43133">
    <property type="entry name" value="RNA POLYMERASE ECF-TYPE SIGMA FACTO"/>
    <property type="match status" value="1"/>
</dbReference>
<dbReference type="Pfam" id="PF08281">
    <property type="entry name" value="Sigma70_r4_2"/>
    <property type="match status" value="1"/>
</dbReference>
<dbReference type="InterPro" id="IPR036388">
    <property type="entry name" value="WH-like_DNA-bd_sf"/>
</dbReference>
<dbReference type="InterPro" id="IPR014284">
    <property type="entry name" value="RNA_pol_sigma-70_dom"/>
</dbReference>
<name>A0A1I3J9U9_9SPHI</name>
<dbReference type="InterPro" id="IPR013325">
    <property type="entry name" value="RNA_pol_sigma_r2"/>
</dbReference>
<dbReference type="NCBIfam" id="TIGR02985">
    <property type="entry name" value="Sig70_bacteroi1"/>
    <property type="match status" value="1"/>
</dbReference>
<dbReference type="InterPro" id="IPR007627">
    <property type="entry name" value="RNA_pol_sigma70_r2"/>
</dbReference>
<accession>A0A1I3J9U9</accession>
<dbReference type="InterPro" id="IPR014327">
    <property type="entry name" value="RNA_pol_sigma70_bacteroid"/>
</dbReference>
<gene>
    <name evidence="7" type="ORF">SAMN05444682_104371</name>
</gene>
<sequence>MLNKPTVDTDSELLIRLGNDDQAAFEELYKRYWQRCYAQVLRRSGDTNLAEDITQSVFVSLWEKRKSVEIRNIGTYLFAAVRFRFITYLKAQPHEEAYSLHVLRDQYDGQNPVEVSVRIKELNEAIDKGVAMMPPKTKIIYTLSRAEYYSVKEIAKKLNLSEKAVEYHITQSLKTLRLVLKDFLTVALLLPAFF</sequence>
<keyword evidence="3" id="KW-0731">Sigma factor</keyword>
<dbReference type="SUPFAM" id="SSF88946">
    <property type="entry name" value="Sigma2 domain of RNA polymerase sigma factors"/>
    <property type="match status" value="1"/>
</dbReference>
<keyword evidence="4" id="KW-0804">Transcription</keyword>
<dbReference type="Pfam" id="PF04542">
    <property type="entry name" value="Sigma70_r2"/>
    <property type="match status" value="1"/>
</dbReference>
<organism evidence="7 8">
    <name type="scientific">Parapedobacter indicus</name>
    <dbReference type="NCBI Taxonomy" id="1477437"/>
    <lineage>
        <taxon>Bacteria</taxon>
        <taxon>Pseudomonadati</taxon>
        <taxon>Bacteroidota</taxon>
        <taxon>Sphingobacteriia</taxon>
        <taxon>Sphingobacteriales</taxon>
        <taxon>Sphingobacteriaceae</taxon>
        <taxon>Parapedobacter</taxon>
    </lineage>
</organism>
<dbReference type="GO" id="GO:0016987">
    <property type="term" value="F:sigma factor activity"/>
    <property type="evidence" value="ECO:0007669"/>
    <property type="project" value="UniProtKB-KW"/>
</dbReference>
<dbReference type="STRING" id="1477437.SAMN05444682_104371"/>
<dbReference type="InterPro" id="IPR013249">
    <property type="entry name" value="RNA_pol_sigma70_r4_t2"/>
</dbReference>
<evidence type="ECO:0000256" key="2">
    <source>
        <dbReference type="ARBA" id="ARBA00023015"/>
    </source>
</evidence>
<protein>
    <submittedName>
        <fullName evidence="7">RNA polymerase sigma-70 factor, ECF subfamily</fullName>
    </submittedName>
</protein>
<keyword evidence="2" id="KW-0805">Transcription regulation</keyword>
<keyword evidence="8" id="KW-1185">Reference proteome</keyword>
<dbReference type="NCBIfam" id="TIGR02937">
    <property type="entry name" value="sigma70-ECF"/>
    <property type="match status" value="1"/>
</dbReference>
<evidence type="ECO:0000313" key="8">
    <source>
        <dbReference type="Proteomes" id="UP000198670"/>
    </source>
</evidence>
<feature type="domain" description="RNA polymerase sigma-70 region 2" evidence="5">
    <location>
        <begin position="28"/>
        <end position="92"/>
    </location>
</feature>
<dbReference type="Proteomes" id="UP000198670">
    <property type="component" value="Unassembled WGS sequence"/>
</dbReference>
<evidence type="ECO:0000256" key="4">
    <source>
        <dbReference type="ARBA" id="ARBA00023163"/>
    </source>
</evidence>
<dbReference type="GO" id="GO:0006352">
    <property type="term" value="P:DNA-templated transcription initiation"/>
    <property type="evidence" value="ECO:0007669"/>
    <property type="project" value="InterPro"/>
</dbReference>
<dbReference type="Gene3D" id="1.10.10.10">
    <property type="entry name" value="Winged helix-like DNA-binding domain superfamily/Winged helix DNA-binding domain"/>
    <property type="match status" value="1"/>
</dbReference>
<dbReference type="AlphaFoldDB" id="A0A1I3J9U9"/>
<dbReference type="GO" id="GO:0003677">
    <property type="term" value="F:DNA binding"/>
    <property type="evidence" value="ECO:0007669"/>
    <property type="project" value="InterPro"/>
</dbReference>
<evidence type="ECO:0000256" key="1">
    <source>
        <dbReference type="ARBA" id="ARBA00010641"/>
    </source>
</evidence>
<dbReference type="PANTHER" id="PTHR43133:SF46">
    <property type="entry name" value="RNA POLYMERASE SIGMA-70 FACTOR ECF SUBFAMILY"/>
    <property type="match status" value="1"/>
</dbReference>
<feature type="domain" description="RNA polymerase sigma factor 70 region 4 type 2" evidence="6">
    <location>
        <begin position="124"/>
        <end position="176"/>
    </location>
</feature>
<comment type="similarity">
    <text evidence="1">Belongs to the sigma-70 factor family. ECF subfamily.</text>
</comment>
<evidence type="ECO:0000256" key="3">
    <source>
        <dbReference type="ARBA" id="ARBA00023082"/>
    </source>
</evidence>
<dbReference type="SUPFAM" id="SSF88659">
    <property type="entry name" value="Sigma3 and sigma4 domains of RNA polymerase sigma factors"/>
    <property type="match status" value="1"/>
</dbReference>
<evidence type="ECO:0000313" key="7">
    <source>
        <dbReference type="EMBL" id="SFI57027.1"/>
    </source>
</evidence>
<reference evidence="7 8" key="1">
    <citation type="submission" date="2016-10" db="EMBL/GenBank/DDBJ databases">
        <authorList>
            <person name="de Groot N.N."/>
        </authorList>
    </citation>
    <scope>NUCLEOTIDE SEQUENCE [LARGE SCALE GENOMIC DNA]</scope>
    <source>
        <strain evidence="7 8">RK1</strain>
    </source>
</reference>
<dbReference type="InterPro" id="IPR013324">
    <property type="entry name" value="RNA_pol_sigma_r3/r4-like"/>
</dbReference>
<evidence type="ECO:0000259" key="6">
    <source>
        <dbReference type="Pfam" id="PF08281"/>
    </source>
</evidence>
<dbReference type="Gene3D" id="1.10.1740.10">
    <property type="match status" value="1"/>
</dbReference>